<proteinExistence type="predicted"/>
<comment type="caution">
    <text evidence="1">The sequence shown here is derived from an EMBL/GenBank/DDBJ whole genome shotgun (WGS) entry which is preliminary data.</text>
</comment>
<evidence type="ECO:0000313" key="1">
    <source>
        <dbReference type="EMBL" id="GAH51597.1"/>
    </source>
</evidence>
<organism evidence="1">
    <name type="scientific">marine sediment metagenome</name>
    <dbReference type="NCBI Taxonomy" id="412755"/>
    <lineage>
        <taxon>unclassified sequences</taxon>
        <taxon>metagenomes</taxon>
        <taxon>ecological metagenomes</taxon>
    </lineage>
</organism>
<protein>
    <submittedName>
        <fullName evidence="1">Uncharacterized protein</fullName>
    </submittedName>
</protein>
<sequence length="91" mass="10285">MLDDLIESSIVKGLVFCAYDKLGPQPIYMFPKPIKEKDLGSENKEKIVGKGLKMSLTDYTQISIKTLSLLLGDGMLFNKDFALLKQYQYFG</sequence>
<dbReference type="AlphaFoldDB" id="X1G2X9"/>
<dbReference type="EMBL" id="BARU01020665">
    <property type="protein sequence ID" value="GAH51597.1"/>
    <property type="molecule type" value="Genomic_DNA"/>
</dbReference>
<feature type="non-terminal residue" evidence="1">
    <location>
        <position position="91"/>
    </location>
</feature>
<gene>
    <name evidence="1" type="ORF">S03H2_33904</name>
</gene>
<reference evidence="1" key="1">
    <citation type="journal article" date="2014" name="Front. Microbiol.">
        <title>High frequency of phylogenetically diverse reductive dehalogenase-homologous genes in deep subseafloor sedimentary metagenomes.</title>
        <authorList>
            <person name="Kawai M."/>
            <person name="Futagami T."/>
            <person name="Toyoda A."/>
            <person name="Takaki Y."/>
            <person name="Nishi S."/>
            <person name="Hori S."/>
            <person name="Arai W."/>
            <person name="Tsubouchi T."/>
            <person name="Morono Y."/>
            <person name="Uchiyama I."/>
            <person name="Ito T."/>
            <person name="Fujiyama A."/>
            <person name="Inagaki F."/>
            <person name="Takami H."/>
        </authorList>
    </citation>
    <scope>NUCLEOTIDE SEQUENCE</scope>
    <source>
        <strain evidence="1">Expedition CK06-06</strain>
    </source>
</reference>
<name>X1G2X9_9ZZZZ</name>
<accession>X1G2X9</accession>